<dbReference type="HOGENOM" id="CLU_845364_0_0_1"/>
<dbReference type="OrthoDB" id="8058591at2759"/>
<organism evidence="4 5">
    <name type="scientific">Drosophila yakuba</name>
    <name type="common">Fruit fly</name>
    <dbReference type="NCBI Taxonomy" id="7245"/>
    <lineage>
        <taxon>Eukaryota</taxon>
        <taxon>Metazoa</taxon>
        <taxon>Ecdysozoa</taxon>
        <taxon>Arthropoda</taxon>
        <taxon>Hexapoda</taxon>
        <taxon>Insecta</taxon>
        <taxon>Pterygota</taxon>
        <taxon>Neoptera</taxon>
        <taxon>Endopterygota</taxon>
        <taxon>Diptera</taxon>
        <taxon>Brachycera</taxon>
        <taxon>Muscomorpha</taxon>
        <taxon>Ephydroidea</taxon>
        <taxon>Drosophilidae</taxon>
        <taxon>Drosophila</taxon>
        <taxon>Sophophora</taxon>
    </lineage>
</organism>
<evidence type="ECO:0000313" key="4">
    <source>
        <dbReference type="EMBL" id="EDW88290.1"/>
    </source>
</evidence>
<keyword evidence="1" id="KW-0175">Coiled coil</keyword>
<name>B4P348_DROYA</name>
<evidence type="ECO:0000313" key="5">
    <source>
        <dbReference type="Proteomes" id="UP000002282"/>
    </source>
</evidence>
<dbReference type="SMR" id="B4P348"/>
<keyword evidence="5" id="KW-1185">Reference proteome</keyword>
<dbReference type="KEGG" id="dya:Dyak_GE18645"/>
<evidence type="ECO:0000256" key="2">
    <source>
        <dbReference type="SAM" id="MobiDB-lite"/>
    </source>
</evidence>
<evidence type="ECO:0008006" key="6">
    <source>
        <dbReference type="Google" id="ProtNLM"/>
    </source>
</evidence>
<accession>B4P348</accession>
<gene>
    <name evidence="4" type="primary">Dyak\GE18645</name>
    <name evidence="4" type="synonym">Dyak\CG16826</name>
    <name evidence="4" type="synonym">dyak_GLEANR_2431</name>
    <name evidence="4" type="synonym">GE18645</name>
    <name evidence="4" type="ORF">Dyak_GE18645</name>
</gene>
<dbReference type="OMA" id="VKYHNAT"/>
<feature type="chain" id="PRO_5002821013" description="Protein TsetseEP domain-containing protein" evidence="3">
    <location>
        <begin position="23"/>
        <end position="344"/>
    </location>
</feature>
<sequence length="344" mass="37882">MHSTKSAVFLLALAISASCVVATPHLEILNDVFEAFNTTGQQIISGLVDATKNGTAIAGEFLDSIRNSSAQYTHETVEFAHKIADAVHRAATEGISDFSEALRAAIDRLHQEIDRVRNILQRQTLKNALAKLQTINAAVTDLEIAVNNLNDRIDEKKEQYSLIIQEKWSQWGDAQLKRVDEQTNGVGNEEAEEILDELVSRYSAYLHSCLEELQAQQASYEQNVHEAVVKYHNATNNLAAQIELCAESNLNFLSCSYGINRALRGLASAPADLISLKLQGIRLLAIGLNASGCVGQTLAQYELEKPSVERELDEIIRSYQEQNSSTDDDSNSDNETTTVSEESS</sequence>
<dbReference type="eggNOG" id="KOG3627">
    <property type="taxonomic scope" value="Eukaryota"/>
</dbReference>
<evidence type="ECO:0000256" key="1">
    <source>
        <dbReference type="SAM" id="Coils"/>
    </source>
</evidence>
<dbReference type="PROSITE" id="PS51257">
    <property type="entry name" value="PROKAR_LIPOPROTEIN"/>
    <property type="match status" value="1"/>
</dbReference>
<dbReference type="PhylomeDB" id="B4P348"/>
<dbReference type="EMBL" id="CM000157">
    <property type="protein sequence ID" value="EDW88290.1"/>
    <property type="molecule type" value="Genomic_DNA"/>
</dbReference>
<dbReference type="AlphaFoldDB" id="B4P348"/>
<feature type="coiled-coil region" evidence="1">
    <location>
        <begin position="99"/>
        <end position="166"/>
    </location>
</feature>
<feature type="region of interest" description="Disordered" evidence="2">
    <location>
        <begin position="314"/>
        <end position="344"/>
    </location>
</feature>
<protein>
    <recommendedName>
        <fullName evidence="6">Protein TsetseEP domain-containing protein</fullName>
    </recommendedName>
</protein>
<reference evidence="4 5" key="1">
    <citation type="journal article" date="2007" name="Nature">
        <title>Evolution of genes and genomes on the Drosophila phylogeny.</title>
        <authorList>
            <consortium name="Drosophila 12 Genomes Consortium"/>
            <person name="Clark A.G."/>
            <person name="Eisen M.B."/>
            <person name="Smith D.R."/>
            <person name="Bergman C.M."/>
            <person name="Oliver B."/>
            <person name="Markow T.A."/>
            <person name="Kaufman T.C."/>
            <person name="Kellis M."/>
            <person name="Gelbart W."/>
            <person name="Iyer V.N."/>
            <person name="Pollard D.A."/>
            <person name="Sackton T.B."/>
            <person name="Larracuente A.M."/>
            <person name="Singh N.D."/>
            <person name="Abad J.P."/>
            <person name="Abt D.N."/>
            <person name="Adryan B."/>
            <person name="Aguade M."/>
            <person name="Akashi H."/>
            <person name="Anderson W.W."/>
            <person name="Aquadro C.F."/>
            <person name="Ardell D.H."/>
            <person name="Arguello R."/>
            <person name="Artieri C.G."/>
            <person name="Barbash D.A."/>
            <person name="Barker D."/>
            <person name="Barsanti P."/>
            <person name="Batterham P."/>
            <person name="Batzoglou S."/>
            <person name="Begun D."/>
            <person name="Bhutkar A."/>
            <person name="Blanco E."/>
            <person name="Bosak S.A."/>
            <person name="Bradley R.K."/>
            <person name="Brand A.D."/>
            <person name="Brent M.R."/>
            <person name="Brooks A.N."/>
            <person name="Brown R.H."/>
            <person name="Butlin R.K."/>
            <person name="Caggese C."/>
            <person name="Calvi B.R."/>
            <person name="Bernardo de Carvalho A."/>
            <person name="Caspi A."/>
            <person name="Castrezana S."/>
            <person name="Celniker S.E."/>
            <person name="Chang J.L."/>
            <person name="Chapple C."/>
            <person name="Chatterji S."/>
            <person name="Chinwalla A."/>
            <person name="Civetta A."/>
            <person name="Clifton S.W."/>
            <person name="Comeron J.M."/>
            <person name="Costello J.C."/>
            <person name="Coyne J.A."/>
            <person name="Daub J."/>
            <person name="David R.G."/>
            <person name="Delcher A.L."/>
            <person name="Delehaunty K."/>
            <person name="Do C.B."/>
            <person name="Ebling H."/>
            <person name="Edwards K."/>
            <person name="Eickbush T."/>
            <person name="Evans J.D."/>
            <person name="Filipski A."/>
            <person name="Findeiss S."/>
            <person name="Freyhult E."/>
            <person name="Fulton L."/>
            <person name="Fulton R."/>
            <person name="Garcia A.C."/>
            <person name="Gardiner A."/>
            <person name="Garfield D.A."/>
            <person name="Garvin B.E."/>
            <person name="Gibson G."/>
            <person name="Gilbert D."/>
            <person name="Gnerre S."/>
            <person name="Godfrey J."/>
            <person name="Good R."/>
            <person name="Gotea V."/>
            <person name="Gravely B."/>
            <person name="Greenberg A.J."/>
            <person name="Griffiths-Jones S."/>
            <person name="Gross S."/>
            <person name="Guigo R."/>
            <person name="Gustafson E.A."/>
            <person name="Haerty W."/>
            <person name="Hahn M.W."/>
            <person name="Halligan D.L."/>
            <person name="Halpern A.L."/>
            <person name="Halter G.M."/>
            <person name="Han M.V."/>
            <person name="Heger A."/>
            <person name="Hillier L."/>
            <person name="Hinrichs A.S."/>
            <person name="Holmes I."/>
            <person name="Hoskins R.A."/>
            <person name="Hubisz M.J."/>
            <person name="Hultmark D."/>
            <person name="Huntley M.A."/>
            <person name="Jaffe D.B."/>
            <person name="Jagadeeshan S."/>
            <person name="Jeck W.R."/>
            <person name="Johnson J."/>
            <person name="Jones C.D."/>
            <person name="Jordan W.C."/>
            <person name="Karpen G.H."/>
            <person name="Kataoka E."/>
            <person name="Keightley P.D."/>
            <person name="Kheradpour P."/>
            <person name="Kirkness E.F."/>
            <person name="Koerich L.B."/>
            <person name="Kristiansen K."/>
            <person name="Kudrna D."/>
            <person name="Kulathinal R.J."/>
            <person name="Kumar S."/>
            <person name="Kwok R."/>
            <person name="Lander E."/>
            <person name="Langley C.H."/>
            <person name="Lapoint R."/>
            <person name="Lazzaro B.P."/>
            <person name="Lee S.J."/>
            <person name="Levesque L."/>
            <person name="Li R."/>
            <person name="Lin C.F."/>
            <person name="Lin M.F."/>
            <person name="Lindblad-Toh K."/>
            <person name="Llopart A."/>
            <person name="Long M."/>
            <person name="Low L."/>
            <person name="Lozovsky E."/>
            <person name="Lu J."/>
            <person name="Luo M."/>
            <person name="Machado C.A."/>
            <person name="Makalowski W."/>
            <person name="Marzo M."/>
            <person name="Matsuda M."/>
            <person name="Matzkin L."/>
            <person name="McAllister B."/>
            <person name="McBride C.S."/>
            <person name="McKernan B."/>
            <person name="McKernan K."/>
            <person name="Mendez-Lago M."/>
            <person name="Minx P."/>
            <person name="Mollenhauer M.U."/>
            <person name="Montooth K."/>
            <person name="Mount S.M."/>
            <person name="Mu X."/>
            <person name="Myers E."/>
            <person name="Negre B."/>
            <person name="Newfeld S."/>
            <person name="Nielsen R."/>
            <person name="Noor M.A."/>
            <person name="O'Grady P."/>
            <person name="Pachter L."/>
            <person name="Papaceit M."/>
            <person name="Parisi M.J."/>
            <person name="Parisi M."/>
            <person name="Parts L."/>
            <person name="Pedersen J.S."/>
            <person name="Pesole G."/>
            <person name="Phillippy A.M."/>
            <person name="Ponting C.P."/>
            <person name="Pop M."/>
            <person name="Porcelli D."/>
            <person name="Powell J.R."/>
            <person name="Prohaska S."/>
            <person name="Pruitt K."/>
            <person name="Puig M."/>
            <person name="Quesneville H."/>
            <person name="Ram K.R."/>
            <person name="Rand D."/>
            <person name="Rasmussen M.D."/>
            <person name="Reed L.K."/>
            <person name="Reenan R."/>
            <person name="Reily A."/>
            <person name="Remington K.A."/>
            <person name="Rieger T.T."/>
            <person name="Ritchie M.G."/>
            <person name="Robin C."/>
            <person name="Rogers Y.H."/>
            <person name="Rohde C."/>
            <person name="Rozas J."/>
            <person name="Rubenfield M.J."/>
            <person name="Ruiz A."/>
            <person name="Russo S."/>
            <person name="Salzberg S.L."/>
            <person name="Sanchez-Gracia A."/>
            <person name="Saranga D.J."/>
            <person name="Sato H."/>
            <person name="Schaeffer S.W."/>
            <person name="Schatz M.C."/>
            <person name="Schlenke T."/>
            <person name="Schwartz R."/>
            <person name="Segarra C."/>
            <person name="Singh R.S."/>
            <person name="Sirot L."/>
            <person name="Sirota M."/>
            <person name="Sisneros N.B."/>
            <person name="Smith C.D."/>
            <person name="Smith T.F."/>
            <person name="Spieth J."/>
            <person name="Stage D.E."/>
            <person name="Stark A."/>
            <person name="Stephan W."/>
            <person name="Strausberg R.L."/>
            <person name="Strempel S."/>
            <person name="Sturgill D."/>
            <person name="Sutton G."/>
            <person name="Sutton G.G."/>
            <person name="Tao W."/>
            <person name="Teichmann S."/>
            <person name="Tobari Y.N."/>
            <person name="Tomimura Y."/>
            <person name="Tsolas J.M."/>
            <person name="Valente V.L."/>
            <person name="Venter E."/>
            <person name="Venter J.C."/>
            <person name="Vicario S."/>
            <person name="Vieira F.G."/>
            <person name="Vilella A.J."/>
            <person name="Villasante A."/>
            <person name="Walenz B."/>
            <person name="Wang J."/>
            <person name="Wasserman M."/>
            <person name="Watts T."/>
            <person name="Wilson D."/>
            <person name="Wilson R.K."/>
            <person name="Wing R.A."/>
            <person name="Wolfner M.F."/>
            <person name="Wong A."/>
            <person name="Wong G.K."/>
            <person name="Wu C.I."/>
            <person name="Wu G."/>
            <person name="Yamamoto D."/>
            <person name="Yang H.P."/>
            <person name="Yang S.P."/>
            <person name="Yorke J.A."/>
            <person name="Yoshida K."/>
            <person name="Zdobnov E."/>
            <person name="Zhang P."/>
            <person name="Zhang Y."/>
            <person name="Zimin A.V."/>
            <person name="Baldwin J."/>
            <person name="Abdouelleil A."/>
            <person name="Abdulkadir J."/>
            <person name="Abebe A."/>
            <person name="Abera B."/>
            <person name="Abreu J."/>
            <person name="Acer S.C."/>
            <person name="Aftuck L."/>
            <person name="Alexander A."/>
            <person name="An P."/>
            <person name="Anderson E."/>
            <person name="Anderson S."/>
            <person name="Arachi H."/>
            <person name="Azer M."/>
            <person name="Bachantsang P."/>
            <person name="Barry A."/>
            <person name="Bayul T."/>
            <person name="Berlin A."/>
            <person name="Bessette D."/>
            <person name="Bloom T."/>
            <person name="Blye J."/>
            <person name="Boguslavskiy L."/>
            <person name="Bonnet C."/>
            <person name="Boukhgalter B."/>
            <person name="Bourzgui I."/>
            <person name="Brown A."/>
            <person name="Cahill P."/>
            <person name="Channer S."/>
            <person name="Cheshatsang Y."/>
            <person name="Chuda L."/>
            <person name="Citroen M."/>
            <person name="Collymore A."/>
            <person name="Cooke P."/>
            <person name="Costello M."/>
            <person name="D'Aco K."/>
            <person name="Daza R."/>
            <person name="De Haan G."/>
            <person name="DeGray S."/>
            <person name="DeMaso C."/>
            <person name="Dhargay N."/>
            <person name="Dooley K."/>
            <person name="Dooley E."/>
            <person name="Doricent M."/>
            <person name="Dorje P."/>
            <person name="Dorjee K."/>
            <person name="Dupes A."/>
            <person name="Elong R."/>
            <person name="Falk J."/>
            <person name="Farina A."/>
            <person name="Faro S."/>
            <person name="Ferguson D."/>
            <person name="Fisher S."/>
            <person name="Foley C.D."/>
            <person name="Franke A."/>
            <person name="Friedrich D."/>
            <person name="Gadbois L."/>
            <person name="Gearin G."/>
            <person name="Gearin C.R."/>
            <person name="Giannoukos G."/>
            <person name="Goode T."/>
            <person name="Graham J."/>
            <person name="Grandbois E."/>
            <person name="Grewal S."/>
            <person name="Gyaltsen K."/>
            <person name="Hafez N."/>
            <person name="Hagos B."/>
            <person name="Hall J."/>
            <person name="Henson C."/>
            <person name="Hollinger A."/>
            <person name="Honan T."/>
            <person name="Huard M.D."/>
            <person name="Hughes L."/>
            <person name="Hurhula B."/>
            <person name="Husby M.E."/>
            <person name="Kamat A."/>
            <person name="Kanga B."/>
            <person name="Kashin S."/>
            <person name="Khazanovich D."/>
            <person name="Kisner P."/>
            <person name="Lance K."/>
            <person name="Lara M."/>
            <person name="Lee W."/>
            <person name="Lennon N."/>
            <person name="Letendre F."/>
            <person name="LeVine R."/>
            <person name="Lipovsky A."/>
            <person name="Liu X."/>
            <person name="Liu J."/>
            <person name="Liu S."/>
            <person name="Lokyitsang T."/>
            <person name="Lokyitsang Y."/>
            <person name="Lubonja R."/>
            <person name="Lui A."/>
            <person name="MacDonald P."/>
            <person name="Magnisalis V."/>
            <person name="Maru K."/>
            <person name="Matthews C."/>
            <person name="McCusker W."/>
            <person name="McDonough S."/>
            <person name="Mehta T."/>
            <person name="Meldrim J."/>
            <person name="Meneus L."/>
            <person name="Mihai O."/>
            <person name="Mihalev A."/>
            <person name="Mihova T."/>
            <person name="Mittelman R."/>
            <person name="Mlenga V."/>
            <person name="Montmayeur A."/>
            <person name="Mulrain L."/>
            <person name="Navidi A."/>
            <person name="Naylor J."/>
            <person name="Negash T."/>
            <person name="Nguyen T."/>
            <person name="Nguyen N."/>
            <person name="Nicol R."/>
            <person name="Norbu C."/>
            <person name="Norbu N."/>
            <person name="Novod N."/>
            <person name="O'Neill B."/>
            <person name="Osman S."/>
            <person name="Markiewicz E."/>
            <person name="Oyono O.L."/>
            <person name="Patti C."/>
            <person name="Phunkhang P."/>
            <person name="Pierre F."/>
            <person name="Priest M."/>
            <person name="Raghuraman S."/>
            <person name="Rege F."/>
            <person name="Reyes R."/>
            <person name="Rise C."/>
            <person name="Rogov P."/>
            <person name="Ross K."/>
            <person name="Ryan E."/>
            <person name="Settipalli S."/>
            <person name="Shea T."/>
            <person name="Sherpa N."/>
            <person name="Shi L."/>
            <person name="Shih D."/>
            <person name="Sparrow T."/>
            <person name="Spaulding J."/>
            <person name="Stalker J."/>
            <person name="Stange-Thomann N."/>
            <person name="Stavropoulos S."/>
            <person name="Stone C."/>
            <person name="Strader C."/>
            <person name="Tesfaye S."/>
            <person name="Thomson T."/>
            <person name="Thoulutsang Y."/>
            <person name="Thoulutsang D."/>
            <person name="Topham K."/>
            <person name="Topping I."/>
            <person name="Tsamla T."/>
            <person name="Vassiliev H."/>
            <person name="Vo A."/>
            <person name="Wangchuk T."/>
            <person name="Wangdi T."/>
            <person name="Weiand M."/>
            <person name="Wilkinson J."/>
            <person name="Wilson A."/>
            <person name="Yadav S."/>
            <person name="Young G."/>
            <person name="Yu Q."/>
            <person name="Zembek L."/>
            <person name="Zhong D."/>
            <person name="Zimmer A."/>
            <person name="Zwirko Z."/>
            <person name="Jaffe D.B."/>
            <person name="Alvarez P."/>
            <person name="Brockman W."/>
            <person name="Butler J."/>
            <person name="Chin C."/>
            <person name="Gnerre S."/>
            <person name="Grabherr M."/>
            <person name="Kleber M."/>
            <person name="Mauceli E."/>
            <person name="MacCallum I."/>
        </authorList>
    </citation>
    <scope>NUCLEOTIDE SEQUENCE [LARGE SCALE GENOMIC DNA]</scope>
    <source>
        <strain evidence="5">Tai18E2 / Tucson 14021-0261.01</strain>
    </source>
</reference>
<keyword evidence="3" id="KW-0732">Signal</keyword>
<evidence type="ECO:0000256" key="3">
    <source>
        <dbReference type="SAM" id="SignalP"/>
    </source>
</evidence>
<dbReference type="Proteomes" id="UP000002282">
    <property type="component" value="Chromosome 2L"/>
</dbReference>
<feature type="compositionally biased region" description="Low complexity" evidence="2">
    <location>
        <begin position="333"/>
        <end position="344"/>
    </location>
</feature>
<reference evidence="4 5" key="2">
    <citation type="journal article" date="2007" name="PLoS Biol.">
        <title>Principles of genome evolution in the Drosophila melanogaster species group.</title>
        <authorList>
            <person name="Ranz J.M."/>
            <person name="Maurin D."/>
            <person name="Chan Y.S."/>
            <person name="von Grotthuss M."/>
            <person name="Hillier L.W."/>
            <person name="Roote J."/>
            <person name="Ashburner M."/>
            <person name="Bergman C.M."/>
        </authorList>
    </citation>
    <scope>NUCLEOTIDE SEQUENCE [LARGE SCALE GENOMIC DNA]</scope>
    <source>
        <strain evidence="5">Tai18E2 / Tucson 14021-0261.01</strain>
    </source>
</reference>
<proteinExistence type="predicted"/>
<feature type="signal peptide" evidence="3">
    <location>
        <begin position="1"/>
        <end position="22"/>
    </location>
</feature>